<keyword evidence="2" id="KW-1185">Reference proteome</keyword>
<dbReference type="AlphaFoldDB" id="A0A8H4VFL8"/>
<accession>A0A8H4VFL8</accession>
<dbReference type="EMBL" id="JAACLJ010000002">
    <property type="protein sequence ID" value="KAF4592510.1"/>
    <property type="molecule type" value="Genomic_DNA"/>
</dbReference>
<comment type="caution">
    <text evidence="1">The sequence shown here is derived from an EMBL/GenBank/DDBJ whole genome shotgun (WGS) entry which is preliminary data.</text>
</comment>
<reference evidence="1 2" key="1">
    <citation type="journal article" date="2020" name="G3 (Bethesda)">
        <title>Genetic Underpinnings of Host Manipulation by Ophiocordyceps as Revealed by Comparative Transcriptomics.</title>
        <authorList>
            <person name="Will I."/>
            <person name="Das B."/>
            <person name="Trinh T."/>
            <person name="Brachmann A."/>
            <person name="Ohm R.A."/>
            <person name="de Bekker C."/>
        </authorList>
    </citation>
    <scope>NUCLEOTIDE SEQUENCE [LARGE SCALE GENOMIC DNA]</scope>
    <source>
        <strain evidence="1 2">EC05</strain>
    </source>
</reference>
<gene>
    <name evidence="1" type="ORF">GQ602_002809</name>
</gene>
<protein>
    <submittedName>
        <fullName evidence="1">Uncharacterized protein</fullName>
    </submittedName>
</protein>
<organism evidence="1 2">
    <name type="scientific">Ophiocordyceps camponoti-floridani</name>
    <dbReference type="NCBI Taxonomy" id="2030778"/>
    <lineage>
        <taxon>Eukaryota</taxon>
        <taxon>Fungi</taxon>
        <taxon>Dikarya</taxon>
        <taxon>Ascomycota</taxon>
        <taxon>Pezizomycotina</taxon>
        <taxon>Sordariomycetes</taxon>
        <taxon>Hypocreomycetidae</taxon>
        <taxon>Hypocreales</taxon>
        <taxon>Ophiocordycipitaceae</taxon>
        <taxon>Ophiocordyceps</taxon>
    </lineage>
</organism>
<proteinExistence type="predicted"/>
<evidence type="ECO:0000313" key="1">
    <source>
        <dbReference type="EMBL" id="KAF4592510.1"/>
    </source>
</evidence>
<evidence type="ECO:0000313" key="2">
    <source>
        <dbReference type="Proteomes" id="UP000562929"/>
    </source>
</evidence>
<sequence>MKKPRAFLPTRIAVTESRGTIAVRYGVQILFPDAWLELQRASTSCLVSTPFLGFAFVDEASTAADNPLKPSGNQQQSTRFPESILATPDPVNRALRHFLFPMS</sequence>
<name>A0A8H4VFL8_9HYPO</name>
<dbReference type="Proteomes" id="UP000562929">
    <property type="component" value="Unassembled WGS sequence"/>
</dbReference>